<keyword evidence="3" id="KW-0238">DNA-binding</keyword>
<dbReference type="GO" id="GO:0006355">
    <property type="term" value="P:regulation of DNA-templated transcription"/>
    <property type="evidence" value="ECO:0007669"/>
    <property type="project" value="InterPro"/>
</dbReference>
<organism evidence="3 4">
    <name type="scientific">Zeimonas arvi</name>
    <dbReference type="NCBI Taxonomy" id="2498847"/>
    <lineage>
        <taxon>Bacteria</taxon>
        <taxon>Pseudomonadati</taxon>
        <taxon>Pseudomonadota</taxon>
        <taxon>Betaproteobacteria</taxon>
        <taxon>Burkholderiales</taxon>
        <taxon>Burkholderiaceae</taxon>
        <taxon>Zeimonas</taxon>
    </lineage>
</organism>
<dbReference type="Proteomes" id="UP000321548">
    <property type="component" value="Unassembled WGS sequence"/>
</dbReference>
<dbReference type="SUPFAM" id="SSF47598">
    <property type="entry name" value="Ribbon-helix-helix"/>
    <property type="match status" value="1"/>
</dbReference>
<keyword evidence="4" id="KW-1185">Reference proteome</keyword>
<evidence type="ECO:0000313" key="4">
    <source>
        <dbReference type="Proteomes" id="UP000321548"/>
    </source>
</evidence>
<dbReference type="InterPro" id="IPR013321">
    <property type="entry name" value="Arc_rbn_hlx_hlx"/>
</dbReference>
<comment type="caution">
    <text evidence="3">The sequence shown here is derived from an EMBL/GenBank/DDBJ whole genome shotgun (WGS) entry which is preliminary data.</text>
</comment>
<dbReference type="RefSeq" id="WP_147703896.1">
    <property type="nucleotide sequence ID" value="NZ_VDUY01000003.1"/>
</dbReference>
<protein>
    <submittedName>
        <fullName evidence="3">Arc family DNA-binding protein</fullName>
    </submittedName>
</protein>
<feature type="compositionally biased region" description="Low complexity" evidence="1">
    <location>
        <begin position="44"/>
        <end position="66"/>
    </location>
</feature>
<evidence type="ECO:0000256" key="1">
    <source>
        <dbReference type="SAM" id="MobiDB-lite"/>
    </source>
</evidence>
<accession>A0A5C8NY44</accession>
<dbReference type="OrthoDB" id="8853074at2"/>
<evidence type="ECO:0000259" key="2">
    <source>
        <dbReference type="Pfam" id="PF22513"/>
    </source>
</evidence>
<dbReference type="EMBL" id="VDUY01000003">
    <property type="protein sequence ID" value="TXL65982.1"/>
    <property type="molecule type" value="Genomic_DNA"/>
</dbReference>
<feature type="domain" description="Antitoxin FitA-like ribbon-helix-helix" evidence="2">
    <location>
        <begin position="4"/>
        <end position="41"/>
    </location>
</feature>
<feature type="region of interest" description="Disordered" evidence="1">
    <location>
        <begin position="44"/>
        <end position="71"/>
    </location>
</feature>
<dbReference type="InterPro" id="IPR053853">
    <property type="entry name" value="FitA-like_RHH"/>
</dbReference>
<proteinExistence type="predicted"/>
<name>A0A5C8NY44_9BURK</name>
<gene>
    <name evidence="3" type="ORF">FHP08_07845</name>
</gene>
<reference evidence="3 4" key="1">
    <citation type="submission" date="2019-06" db="EMBL/GenBank/DDBJ databases">
        <title>Quisquiliibacterium sp. nov., isolated from a maize field.</title>
        <authorList>
            <person name="Lin S.-Y."/>
            <person name="Tsai C.-F."/>
            <person name="Young C.-C."/>
        </authorList>
    </citation>
    <scope>NUCLEOTIDE SEQUENCE [LARGE SCALE GENOMIC DNA]</scope>
    <source>
        <strain evidence="3 4">CC-CFT501</strain>
    </source>
</reference>
<dbReference type="AlphaFoldDB" id="A0A5C8NY44"/>
<dbReference type="GO" id="GO:0003677">
    <property type="term" value="F:DNA binding"/>
    <property type="evidence" value="ECO:0007669"/>
    <property type="project" value="UniProtKB-KW"/>
</dbReference>
<dbReference type="Pfam" id="PF22513">
    <property type="entry name" value="FitA-like_RHH"/>
    <property type="match status" value="1"/>
</dbReference>
<dbReference type="InterPro" id="IPR010985">
    <property type="entry name" value="Ribbon_hlx_hlx"/>
</dbReference>
<evidence type="ECO:0000313" key="3">
    <source>
        <dbReference type="EMBL" id="TXL65982.1"/>
    </source>
</evidence>
<dbReference type="Gene3D" id="1.10.1220.10">
    <property type="entry name" value="Met repressor-like"/>
    <property type="match status" value="1"/>
</dbReference>
<sequence length="113" mass="11904">MAVNLSIKGVPDEIAERLRERAARNHRSLQGELMAIVSQAAAQASEETALGGAGKAGPIAGAGPAPVMSGRQSFRRGTMTVDEVLAKIREVFPTPPTGLPDSVDIIREARDSR</sequence>